<feature type="compositionally biased region" description="Low complexity" evidence="1">
    <location>
        <begin position="420"/>
        <end position="442"/>
    </location>
</feature>
<feature type="region of interest" description="Disordered" evidence="1">
    <location>
        <begin position="944"/>
        <end position="1001"/>
    </location>
</feature>
<feature type="compositionally biased region" description="Basic and acidic residues" evidence="1">
    <location>
        <begin position="1218"/>
        <end position="1230"/>
    </location>
</feature>
<accession>A0A8D0H419</accession>
<feature type="compositionally biased region" description="Low complexity" evidence="1">
    <location>
        <begin position="1198"/>
        <end position="1217"/>
    </location>
</feature>
<feature type="region of interest" description="Disordered" evidence="1">
    <location>
        <begin position="228"/>
        <end position="260"/>
    </location>
</feature>
<keyword evidence="4" id="KW-1185">Reference proteome</keyword>
<reference evidence="3" key="1">
    <citation type="submission" date="2025-08" db="UniProtKB">
        <authorList>
            <consortium name="Ensembl"/>
        </authorList>
    </citation>
    <scope>IDENTIFICATION</scope>
</reference>
<feature type="compositionally biased region" description="Polar residues" evidence="1">
    <location>
        <begin position="273"/>
        <end position="300"/>
    </location>
</feature>
<feature type="compositionally biased region" description="Basic and acidic residues" evidence="1">
    <location>
        <begin position="1264"/>
        <end position="1275"/>
    </location>
</feature>
<proteinExistence type="predicted"/>
<dbReference type="Ensembl" id="ENSSPUT00000014753.1">
    <property type="protein sequence ID" value="ENSSPUP00000013833.1"/>
    <property type="gene ID" value="ENSSPUG00000010648.1"/>
</dbReference>
<dbReference type="PANTHER" id="PTHR14709">
    <property type="entry name" value="GLUTAMINE AND SERINE-RICH PROTEIN 1-RELATED"/>
    <property type="match status" value="1"/>
</dbReference>
<feature type="region of interest" description="Disordered" evidence="1">
    <location>
        <begin position="472"/>
        <end position="556"/>
    </location>
</feature>
<feature type="compositionally biased region" description="Polar residues" evidence="1">
    <location>
        <begin position="228"/>
        <end position="237"/>
    </location>
</feature>
<feature type="compositionally biased region" description="Polar residues" evidence="1">
    <location>
        <begin position="244"/>
        <end position="260"/>
    </location>
</feature>
<reference evidence="3" key="2">
    <citation type="submission" date="2025-09" db="UniProtKB">
        <authorList>
            <consortium name="Ensembl"/>
        </authorList>
    </citation>
    <scope>IDENTIFICATION</scope>
</reference>
<feature type="compositionally biased region" description="Polar residues" evidence="1">
    <location>
        <begin position="408"/>
        <end position="419"/>
    </location>
</feature>
<feature type="compositionally biased region" description="Low complexity" evidence="1">
    <location>
        <begin position="1113"/>
        <end position="1126"/>
    </location>
</feature>
<feature type="region of interest" description="Disordered" evidence="1">
    <location>
        <begin position="273"/>
        <end position="315"/>
    </location>
</feature>
<dbReference type="OMA" id="QPYNGTT"/>
<gene>
    <name evidence="3" type="primary">QSER1</name>
</gene>
<feature type="compositionally biased region" description="Low complexity" evidence="1">
    <location>
        <begin position="1442"/>
        <end position="1451"/>
    </location>
</feature>
<feature type="compositionally biased region" description="Low complexity" evidence="1">
    <location>
        <begin position="1493"/>
        <end position="1503"/>
    </location>
</feature>
<feature type="compositionally biased region" description="Low complexity" evidence="1">
    <location>
        <begin position="472"/>
        <end position="481"/>
    </location>
</feature>
<organism evidence="3 4">
    <name type="scientific">Sphenodon punctatus</name>
    <name type="common">Tuatara</name>
    <name type="synonym">Hatteria punctata</name>
    <dbReference type="NCBI Taxonomy" id="8508"/>
    <lineage>
        <taxon>Eukaryota</taxon>
        <taxon>Metazoa</taxon>
        <taxon>Chordata</taxon>
        <taxon>Craniata</taxon>
        <taxon>Vertebrata</taxon>
        <taxon>Euteleostomi</taxon>
        <taxon>Lepidosauria</taxon>
        <taxon>Sphenodontia</taxon>
        <taxon>Sphenodontidae</taxon>
        <taxon>Sphenodon</taxon>
    </lineage>
</organism>
<dbReference type="InterPro" id="IPR025451">
    <property type="entry name" value="DUF4211"/>
</dbReference>
<feature type="compositionally biased region" description="Polar residues" evidence="1">
    <location>
        <begin position="879"/>
        <end position="888"/>
    </location>
</feature>
<sequence>MNFLSAIESRTAQAASSGTTLLPQFRAPSWQTGMHSSTATELFVTGTLPTSATFPPTSALSAYQHPSTFSSRNFATTPSLALQDATFSATSNGLLTAHDPLLQIKASQGTVPTALTFERLGSSVLSTSIPPQSSTYRSAQESAPHLLQPQFSLLPSSLGGAQQASQAYGTSVFTGSTASIERALQRECSVIKHHQRPSSTQSVQAQLTGSQHSLHTYLTSGSGVNFQDTSRQSTLSCSPVGDATQVSNGGPQQKTPQVSVELAQSYTSAIPSPGFQSVSTAKAKNCSTKQPPRSTKTPKPQSVAPPVQTQSYSKTAQNQSSVIASQAQIYSTAQLPSLLSVSQSQNYVSTQSQNVPSVSHSQVFSSSKVEKLPSLYKTLTFSGQSQTITSDSQTLSYSSDQQVLTSVPNENYSGQTTELSSDSQSQSYSTSHSQGLSPVSQSQVSYSSQSQVLSAVSPSESYTTGQSLTLTSPSLPFSSSSRIQNLSASSPTQNYISLHPQNSQTQEASSSQSQKFLPSVQSPPFVTPDHSQALQNNRSSSDTKSYVKRKSDSNLYQTSKQEDEFPMQDLQALQQQASLESSTQRLTDGEINAQDTTYRVSKADDRYSQSVIRSNSRLEDQFVGLTLQGSKKDERMVSSVSSQLTQQIGHITNVVNHDIKKTANLMQTTPVSVNAKELNQQHSLMHKVLETKAHEQQGQVISTSPQIQTHGMRHIHQLCLPSAQVLLESACDLQILQQSILQSGLGQAKVQQVQRIQNPQQVTHQFLQIDGHVIQSNGGHSQHQLHPQNSDVMKMDITEPSKPQQHLITKDHFTQPNQHESKNQFVSLGSICFPESMLLSDERNILSNVDDILAATAAACVVTPSDFAKSTSNEEEIQSVENGNDNSKSQFQSIDIRQVSPSFSSAPSVVGKPQSINNISLSGGQIALNLTAVPAIQSKIANLDQQHGETSDQSVPARMTPPALGPSQEEQEQSSGPIKKRSSSSHESEEDNEVPVDGTLTVRDAEFVSSCKSLSEESATSDNDFSMGCEDGTLVGNKAKGLLQPVSMSQFGDGIGIKTEEENQDLSQGNLQRKKSKVKNQIKNVTEDDSMNQKQLKRSGQCKRQNSRGAEVSSPYSSPASDSCYDGYQHQERMRQKIKEVEEKQPEVKTGFIGSFLDFLKSGPRQQFSAPAVRMPNRTRKPVTQIIRSPCPQPHLKPPAAAAAASAPVSVEAGSESPTKKADEEIKKNLETLPSFSSDEEDAVGGNHDLQKSISTALSALDDTSDKKIKSEAEKTAVTTAADTTVNTTEKNCSAESLKLTDQEGVTTEKLAKIQATVAIEGCTDEESIDSGGEGMYRERDEFVVKIEDIDTLKVALQTGKEPPAIWKVQKALLQKFVPEVRDGQREFAATNSYLGYFGDAKSKYKRVYVKFIENSNKKEYVRVCSKKPRSKPVQSARTIHSKPSSSNNKAPDPPAPKTTTAKVSSVKPKAKQPKIKAEPPPKKRKTWKEEFSSSPSDSSPEAQSDEDDLVPPAPFVARFLNTRAMKETFKSYMELLVSIALDPDTMQALEKSNDELLLPHMRKIDGMLNDNRKRLLSKLRLEHKFKAALENFPELTVITRDSRTKIAVSKIKMNGKAYSKKTLRISKTTTKSAQVCVWYFCCHLISSVQKKNGDLGHEEIVQLCMKNVKWVEDLFEKFGELLNRVQQKCT</sequence>
<feature type="region of interest" description="Disordered" evidence="1">
    <location>
        <begin position="1062"/>
        <end position="1133"/>
    </location>
</feature>
<feature type="region of interest" description="Disordered" evidence="1">
    <location>
        <begin position="1424"/>
        <end position="1512"/>
    </location>
</feature>
<evidence type="ECO:0000313" key="4">
    <source>
        <dbReference type="Proteomes" id="UP000694392"/>
    </source>
</evidence>
<feature type="domain" description="DUF4211" evidence="2">
    <location>
        <begin position="1506"/>
        <end position="1624"/>
    </location>
</feature>
<evidence type="ECO:0000256" key="1">
    <source>
        <dbReference type="SAM" id="MobiDB-lite"/>
    </source>
</evidence>
<dbReference type="InterPro" id="IPR052466">
    <property type="entry name" value="DNA_MethProtect_Complex"/>
</dbReference>
<dbReference type="GeneTree" id="ENSGT00440000037417"/>
<feature type="compositionally biased region" description="Basic and acidic residues" evidence="1">
    <location>
        <begin position="1476"/>
        <end position="1492"/>
    </location>
</feature>
<evidence type="ECO:0000259" key="2">
    <source>
        <dbReference type="Pfam" id="PF13926"/>
    </source>
</evidence>
<name>A0A8D0H419_SPHPU</name>
<feature type="compositionally biased region" description="Polar residues" evidence="1">
    <location>
        <begin position="515"/>
        <end position="544"/>
    </location>
</feature>
<feature type="region of interest" description="Disordered" evidence="1">
    <location>
        <begin position="867"/>
        <end position="888"/>
    </location>
</feature>
<protein>
    <submittedName>
        <fullName evidence="3">Glutamine and serine rich 1</fullName>
    </submittedName>
</protein>
<feature type="compositionally biased region" description="Polar residues" evidence="1">
    <location>
        <begin position="482"/>
        <end position="500"/>
    </location>
</feature>
<dbReference type="Pfam" id="PF13926">
    <property type="entry name" value="DUF4211"/>
    <property type="match status" value="1"/>
</dbReference>
<evidence type="ECO:0000313" key="3">
    <source>
        <dbReference type="Ensembl" id="ENSSPUP00000013833.1"/>
    </source>
</evidence>
<feature type="region of interest" description="Disordered" evidence="1">
    <location>
        <begin position="1188"/>
        <end position="1281"/>
    </location>
</feature>
<feature type="region of interest" description="Disordered" evidence="1">
    <location>
        <begin position="408"/>
        <end position="442"/>
    </location>
</feature>
<dbReference type="Proteomes" id="UP000694392">
    <property type="component" value="Unplaced"/>
</dbReference>
<dbReference type="PANTHER" id="PTHR14709:SF2">
    <property type="entry name" value="GLUTAMINE AND SERINE-RICH PROTEIN 1"/>
    <property type="match status" value="1"/>
</dbReference>
<feature type="compositionally biased region" description="Low complexity" evidence="1">
    <location>
        <begin position="501"/>
        <end position="514"/>
    </location>
</feature>